<dbReference type="SUPFAM" id="SSF49879">
    <property type="entry name" value="SMAD/FHA domain"/>
    <property type="match status" value="1"/>
</dbReference>
<sequence>MLLNKINSIITIIMIVIIYLIIFTALRIMNKDIKSGNKGKRDRRKVVGLEILEPGYNSSFKKGGVIPLRRELSIGRNAQNTFIIDDPYISSFHARIYLRNNNYIIEDLGSTNGTIVNNTKINGKKYLESGDIVKLGNTVLKFID</sequence>
<accession>A0A240AZ83</accession>
<evidence type="ECO:0000313" key="4">
    <source>
        <dbReference type="EMBL" id="SQB34788.1"/>
    </source>
</evidence>
<dbReference type="PROSITE" id="PS50006">
    <property type="entry name" value="FHA_DOMAIN"/>
    <property type="match status" value="1"/>
</dbReference>
<protein>
    <submittedName>
        <fullName evidence="3">FHA domain-containing protein</fullName>
    </submittedName>
    <submittedName>
        <fullName evidence="4">Signal transduction protein</fullName>
    </submittedName>
</protein>
<keyword evidence="1" id="KW-0472">Membrane</keyword>
<keyword evidence="1" id="KW-1133">Transmembrane helix</keyword>
<dbReference type="EMBL" id="JABFIF010000002">
    <property type="protein sequence ID" value="NOH15176.1"/>
    <property type="molecule type" value="Genomic_DNA"/>
</dbReference>
<dbReference type="PANTHER" id="PTHR23308">
    <property type="entry name" value="NUCLEAR INHIBITOR OF PROTEIN PHOSPHATASE-1"/>
    <property type="match status" value="1"/>
</dbReference>
<dbReference type="SMART" id="SM00240">
    <property type="entry name" value="FHA"/>
    <property type="match status" value="1"/>
</dbReference>
<dbReference type="EMBL" id="UAWC01000017">
    <property type="protein sequence ID" value="SQB34788.1"/>
    <property type="molecule type" value="Genomic_DNA"/>
</dbReference>
<name>A0A240AZ83_CLOCO</name>
<dbReference type="RefSeq" id="WP_095178249.1">
    <property type="nucleotide sequence ID" value="NZ_JAAZKZ010000064.1"/>
</dbReference>
<dbReference type="InterPro" id="IPR000253">
    <property type="entry name" value="FHA_dom"/>
</dbReference>
<dbReference type="Gene3D" id="2.60.200.20">
    <property type="match status" value="1"/>
</dbReference>
<reference evidence="3 6" key="2">
    <citation type="submission" date="2020-05" db="EMBL/GenBank/DDBJ databases">
        <title>Draft genome sequence of Clostridium cochlearium strain AGROS13 isolated from a sheep dairy farm in New Zealand.</title>
        <authorList>
            <person name="Gupta T.B."/>
            <person name="Jauregui R."/>
            <person name="Risson A.N."/>
            <person name="Brightwell G."/>
            <person name="Maclean P."/>
        </authorList>
    </citation>
    <scope>NUCLEOTIDE SEQUENCE [LARGE SCALE GENOMIC DNA]</scope>
    <source>
        <strain evidence="3 6">AGROS13</strain>
    </source>
</reference>
<dbReference type="CDD" id="cd00060">
    <property type="entry name" value="FHA"/>
    <property type="match status" value="1"/>
</dbReference>
<dbReference type="InterPro" id="IPR050923">
    <property type="entry name" value="Cell_Proc_Reg/RNA_Proc"/>
</dbReference>
<evidence type="ECO:0000313" key="3">
    <source>
        <dbReference type="EMBL" id="NOH15176.1"/>
    </source>
</evidence>
<proteinExistence type="predicted"/>
<dbReference type="Proteomes" id="UP000528432">
    <property type="component" value="Unassembled WGS sequence"/>
</dbReference>
<feature type="domain" description="FHA" evidence="2">
    <location>
        <begin position="72"/>
        <end position="121"/>
    </location>
</feature>
<dbReference type="Proteomes" id="UP000250223">
    <property type="component" value="Unassembled WGS sequence"/>
</dbReference>
<dbReference type="Pfam" id="PF00498">
    <property type="entry name" value="FHA"/>
    <property type="match status" value="1"/>
</dbReference>
<dbReference type="AlphaFoldDB" id="A0A240AZ83"/>
<organism evidence="3 6">
    <name type="scientific">Clostridium cochlearium</name>
    <dbReference type="NCBI Taxonomy" id="1494"/>
    <lineage>
        <taxon>Bacteria</taxon>
        <taxon>Bacillati</taxon>
        <taxon>Bacillota</taxon>
        <taxon>Clostridia</taxon>
        <taxon>Eubacteriales</taxon>
        <taxon>Clostridiaceae</taxon>
        <taxon>Clostridium</taxon>
    </lineage>
</organism>
<evidence type="ECO:0000256" key="1">
    <source>
        <dbReference type="SAM" id="Phobius"/>
    </source>
</evidence>
<evidence type="ECO:0000313" key="5">
    <source>
        <dbReference type="Proteomes" id="UP000250223"/>
    </source>
</evidence>
<reference evidence="4 5" key="1">
    <citation type="submission" date="2018-06" db="EMBL/GenBank/DDBJ databases">
        <authorList>
            <consortium name="Pathogen Informatics"/>
            <person name="Doyle S."/>
        </authorList>
    </citation>
    <scope>NUCLEOTIDE SEQUENCE [LARGE SCALE GENOMIC DNA]</scope>
    <source>
        <strain evidence="4 5">NCTC13028</strain>
    </source>
</reference>
<dbReference type="InterPro" id="IPR008984">
    <property type="entry name" value="SMAD_FHA_dom_sf"/>
</dbReference>
<keyword evidence="1" id="KW-0812">Transmembrane</keyword>
<feature type="transmembrane region" description="Helical" evidence="1">
    <location>
        <begin position="6"/>
        <end position="28"/>
    </location>
</feature>
<evidence type="ECO:0000313" key="6">
    <source>
        <dbReference type="Proteomes" id="UP000528432"/>
    </source>
</evidence>
<gene>
    <name evidence="3" type="ORF">HMJ28_02005</name>
    <name evidence="4" type="ORF">NCTC13028_01552</name>
</gene>
<evidence type="ECO:0000259" key="2">
    <source>
        <dbReference type="PROSITE" id="PS50006"/>
    </source>
</evidence>
<dbReference type="GeneID" id="70578080"/>